<dbReference type="Proteomes" id="UP000796761">
    <property type="component" value="Unassembled WGS sequence"/>
</dbReference>
<sequence length="158" mass="18466">MKPAATAKVTLLLNCAPSSSGVKGIFSRTRTKGPNEQKLLEEDGCSANDFVASHITEATIIISFLTECFNKVPLKAMVPIPPVWEAPEQDAGLQKPLKIATKKKTKREREGKKRREEKRREEKRREEKRREEKRREEKRREEKRREEKEKKDKRKRKG</sequence>
<protein>
    <submittedName>
        <fullName evidence="2">Uncharacterized protein</fullName>
    </submittedName>
</protein>
<accession>A0A8K1LHL1</accession>
<evidence type="ECO:0000256" key="1">
    <source>
        <dbReference type="SAM" id="MobiDB-lite"/>
    </source>
</evidence>
<evidence type="ECO:0000313" key="3">
    <source>
        <dbReference type="Proteomes" id="UP000796761"/>
    </source>
</evidence>
<feature type="compositionally biased region" description="Basic and acidic residues" evidence="1">
    <location>
        <begin position="107"/>
        <end position="150"/>
    </location>
</feature>
<keyword evidence="3" id="KW-1185">Reference proteome</keyword>
<evidence type="ECO:0000313" key="2">
    <source>
        <dbReference type="EMBL" id="TRZ13938.1"/>
    </source>
</evidence>
<feature type="region of interest" description="Disordered" evidence="1">
    <location>
        <begin position="84"/>
        <end position="158"/>
    </location>
</feature>
<proteinExistence type="predicted"/>
<comment type="caution">
    <text evidence="2">The sequence shown here is derived from an EMBL/GenBank/DDBJ whole genome shotgun (WGS) entry which is preliminary data.</text>
</comment>
<gene>
    <name evidence="2" type="ORF">HGM15179_013184</name>
</gene>
<dbReference type="AlphaFoldDB" id="A0A8K1LHL1"/>
<reference evidence="2" key="1">
    <citation type="submission" date="2019-04" db="EMBL/GenBank/DDBJ databases">
        <title>Genome assembly of Zosterops borbonicus 15179.</title>
        <authorList>
            <person name="Leroy T."/>
            <person name="Anselmetti Y."/>
            <person name="Tilak M.-K."/>
            <person name="Nabholz B."/>
        </authorList>
    </citation>
    <scope>NUCLEOTIDE SEQUENCE</scope>
    <source>
        <strain evidence="2">HGM_15179</strain>
        <tissue evidence="2">Muscle</tissue>
    </source>
</reference>
<organism evidence="2 3">
    <name type="scientific">Zosterops borbonicus</name>
    <dbReference type="NCBI Taxonomy" id="364589"/>
    <lineage>
        <taxon>Eukaryota</taxon>
        <taxon>Metazoa</taxon>
        <taxon>Chordata</taxon>
        <taxon>Craniata</taxon>
        <taxon>Vertebrata</taxon>
        <taxon>Euteleostomi</taxon>
        <taxon>Archelosauria</taxon>
        <taxon>Archosauria</taxon>
        <taxon>Dinosauria</taxon>
        <taxon>Saurischia</taxon>
        <taxon>Theropoda</taxon>
        <taxon>Coelurosauria</taxon>
        <taxon>Aves</taxon>
        <taxon>Neognathae</taxon>
        <taxon>Neoaves</taxon>
        <taxon>Telluraves</taxon>
        <taxon>Australaves</taxon>
        <taxon>Passeriformes</taxon>
        <taxon>Sylvioidea</taxon>
        <taxon>Zosteropidae</taxon>
        <taxon>Zosterops</taxon>
    </lineage>
</organism>
<name>A0A8K1LHL1_9PASS</name>
<dbReference type="EMBL" id="SWJQ01000471">
    <property type="protein sequence ID" value="TRZ13938.1"/>
    <property type="molecule type" value="Genomic_DNA"/>
</dbReference>